<dbReference type="EMBL" id="MU069462">
    <property type="protein sequence ID" value="KAF5842413.1"/>
    <property type="molecule type" value="Genomic_DNA"/>
</dbReference>
<dbReference type="InterPro" id="IPR001054">
    <property type="entry name" value="A/G_cyclase"/>
</dbReference>
<dbReference type="InterPro" id="IPR029787">
    <property type="entry name" value="Nucleotide_cyclase"/>
</dbReference>
<dbReference type="InterPro" id="IPR050697">
    <property type="entry name" value="Adenylyl/Guanylyl_Cyclase_3/4"/>
</dbReference>
<dbReference type="PANTHER" id="PTHR43081">
    <property type="entry name" value="ADENYLATE CYCLASE, TERMINAL-DIFFERENTIATION SPECIFIC-RELATED"/>
    <property type="match status" value="1"/>
</dbReference>
<proteinExistence type="predicted"/>
<feature type="non-terminal residue" evidence="3">
    <location>
        <position position="1"/>
    </location>
</feature>
<evidence type="ECO:0000313" key="3">
    <source>
        <dbReference type="EMBL" id="KAF5842413.1"/>
    </source>
</evidence>
<reference evidence="3" key="1">
    <citation type="submission" date="2017-08" db="EMBL/GenBank/DDBJ databases">
        <authorList>
            <person name="Polle J.E."/>
            <person name="Barry K."/>
            <person name="Cushman J."/>
            <person name="Schmutz J."/>
            <person name="Tran D."/>
            <person name="Hathwaick L.T."/>
            <person name="Yim W.C."/>
            <person name="Jenkins J."/>
            <person name="Mckie-Krisberg Z.M."/>
            <person name="Prochnik S."/>
            <person name="Lindquist E."/>
            <person name="Dockter R.B."/>
            <person name="Adam C."/>
            <person name="Molina H."/>
            <person name="Bunkerborg J."/>
            <person name="Jin E."/>
            <person name="Buchheim M."/>
            <person name="Magnuson J."/>
        </authorList>
    </citation>
    <scope>NUCLEOTIDE SEQUENCE</scope>
    <source>
        <strain evidence="3">CCAP 19/18</strain>
    </source>
</reference>
<evidence type="ECO:0000313" key="4">
    <source>
        <dbReference type="Proteomes" id="UP000815325"/>
    </source>
</evidence>
<accession>A0ABQ7H6D8</accession>
<feature type="region of interest" description="Disordered" evidence="1">
    <location>
        <begin position="174"/>
        <end position="213"/>
    </location>
</feature>
<name>A0ABQ7H6D8_DUNSA</name>
<feature type="domain" description="Guanylate cyclase" evidence="2">
    <location>
        <begin position="37"/>
        <end position="102"/>
    </location>
</feature>
<dbReference type="SUPFAM" id="SSF55073">
    <property type="entry name" value="Nucleotide cyclase"/>
    <property type="match status" value="1"/>
</dbReference>
<evidence type="ECO:0000256" key="1">
    <source>
        <dbReference type="SAM" id="MobiDB-lite"/>
    </source>
</evidence>
<organism evidence="3 4">
    <name type="scientific">Dunaliella salina</name>
    <name type="common">Green alga</name>
    <name type="synonym">Protococcus salinus</name>
    <dbReference type="NCBI Taxonomy" id="3046"/>
    <lineage>
        <taxon>Eukaryota</taxon>
        <taxon>Viridiplantae</taxon>
        <taxon>Chlorophyta</taxon>
        <taxon>core chlorophytes</taxon>
        <taxon>Chlorophyceae</taxon>
        <taxon>CS clade</taxon>
        <taxon>Chlamydomonadales</taxon>
        <taxon>Dunaliellaceae</taxon>
        <taxon>Dunaliella</taxon>
    </lineage>
</organism>
<feature type="non-terminal residue" evidence="3">
    <location>
        <position position="213"/>
    </location>
</feature>
<keyword evidence="4" id="KW-1185">Reference proteome</keyword>
<evidence type="ECO:0000259" key="2">
    <source>
        <dbReference type="Pfam" id="PF00211"/>
    </source>
</evidence>
<gene>
    <name evidence="3" type="ORF">DUNSADRAFT_7397</name>
</gene>
<dbReference type="PANTHER" id="PTHR43081:SF1">
    <property type="entry name" value="ADENYLATE CYCLASE, TERMINAL-DIFFERENTIATION SPECIFIC"/>
    <property type="match status" value="1"/>
</dbReference>
<comment type="caution">
    <text evidence="3">The sequence shown here is derived from an EMBL/GenBank/DDBJ whole genome shotgun (WGS) entry which is preliminary data.</text>
</comment>
<dbReference type="Pfam" id="PF00211">
    <property type="entry name" value="Guanylate_cyc"/>
    <property type="match status" value="1"/>
</dbReference>
<sequence length="213" mass="22600">KFTLAFSRLDQAIQWACRLQCELLHIHWPIVLMRMPECMEERDPITGSLLWRGLRVRIGMAHGFISTKKPINTGQADFFGELANTAARVCALAYPGQVLVKACSSRPIARTGSSKRSTVATPVAAPFLASSSGDKLPEALEAPSAADSNSAEAPSRLRGWTQGLRMRGLLLRMGMGSSSSGGSGRVRGSSMGSALNDSHHSTSGNASVGPFGS</sequence>
<dbReference type="Proteomes" id="UP000815325">
    <property type="component" value="Unassembled WGS sequence"/>
</dbReference>
<protein>
    <recommendedName>
        <fullName evidence="2">Guanylate cyclase domain-containing protein</fullName>
    </recommendedName>
</protein>
<dbReference type="Gene3D" id="3.30.70.1230">
    <property type="entry name" value="Nucleotide cyclase"/>
    <property type="match status" value="1"/>
</dbReference>